<feature type="domain" description="Bromo" evidence="5">
    <location>
        <begin position="54"/>
        <end position="126"/>
    </location>
</feature>
<evidence type="ECO:0000256" key="1">
    <source>
        <dbReference type="ARBA" id="ARBA00023117"/>
    </source>
</evidence>
<dbReference type="GO" id="GO:0006338">
    <property type="term" value="P:chromatin remodeling"/>
    <property type="evidence" value="ECO:0007669"/>
    <property type="project" value="TreeGrafter"/>
</dbReference>
<dbReference type="GO" id="GO:0000785">
    <property type="term" value="C:chromatin"/>
    <property type="evidence" value="ECO:0007669"/>
    <property type="project" value="TreeGrafter"/>
</dbReference>
<sequence length="773" mass="87990">MNSVAQKRPFASLVDDEPTESTPPPSPPSEQLQQTAIMSAAERKWCSQTIKSLRKHKRAIAFLEPVDPIVFNIPDYFDIIKSPMDLGTIDEKVKKDQYPTLAAFKADVQLVFDNCFLYNNAGDPVTQDAKKLEEHYKKLCKKEPSLVQQATAAPKKITISAPKSTAYNDNTFSAEQFQPQQPHQNYASIPSTTMDIDTNDTIISDQPASKPKIKVKVPAQTDMYDEAAKSITTTIATTIAAEPTELPSIDPTTPTNKRASQSRMEVMPEDQFKRCEALVHELKKPKYKGFYWPFLNPVDADAWGASDYYDIIKNPMDMATYERKLYEYEYSNEEELAEDIRLMFRNCYSYNPPNHLVHGLGKEFEAIFEKQWAKLHSNTKKSSKNHSTKRRRTSHIVDTPTLNNTPPFTVQQPQPQMQPSQTTTTNSSESLSSQPDNSKTSIKVNTNNNNQGRSTILRLKLNGPTVKKEEEQPKPKPTVKVPGLALSKEPPSSAITSSTNGPKLAIGVKPPSPVKEKKPEKSTPTILQNHDKWLALAKKSPTEVSNMSTAATTKMALQHKPTLQQTHHTNYSKKPKEIVSPSCSTSNPQHSPPPQPPQPPNPPKAQPFDINVLYNQIHNEKKLKEQQKREEQDRWEKNEKIRLEKEKIANDARLNKIRELNQQSQIRRQHDIKDRYRELNSQKIDISKQKMLFAKFESSILARDQDWREIFTWQRDTNDYRHIPVPGFVKRAPIKIPDLRTRLLSRCARLENSKSKDHSPKTVNGELSDMDVD</sequence>
<dbReference type="PROSITE" id="PS00633">
    <property type="entry name" value="BROMODOMAIN_1"/>
    <property type="match status" value="1"/>
</dbReference>
<feature type="region of interest" description="Disordered" evidence="4">
    <location>
        <begin position="750"/>
        <end position="773"/>
    </location>
</feature>
<protein>
    <recommendedName>
        <fullName evidence="5">Bromo domain-containing protein</fullName>
    </recommendedName>
</protein>
<feature type="region of interest" description="Disordered" evidence="4">
    <location>
        <begin position="377"/>
        <end position="525"/>
    </location>
</feature>
<feature type="domain" description="Bromo" evidence="5">
    <location>
        <begin position="286"/>
        <end position="358"/>
    </location>
</feature>
<name>A0A0B7NNB0_9FUNG</name>
<dbReference type="SMART" id="SM00297">
    <property type="entry name" value="BROMO"/>
    <property type="match status" value="2"/>
</dbReference>
<feature type="compositionally biased region" description="Basic and acidic residues" evidence="4">
    <location>
        <begin position="750"/>
        <end position="760"/>
    </location>
</feature>
<dbReference type="Pfam" id="PF00439">
    <property type="entry name" value="Bromodomain"/>
    <property type="match status" value="2"/>
</dbReference>
<feature type="region of interest" description="Disordered" evidence="4">
    <location>
        <begin position="557"/>
        <end position="608"/>
    </location>
</feature>
<evidence type="ECO:0000256" key="2">
    <source>
        <dbReference type="PROSITE-ProRule" id="PRU00035"/>
    </source>
</evidence>
<feature type="compositionally biased region" description="Polar residues" evidence="4">
    <location>
        <begin position="436"/>
        <end position="454"/>
    </location>
</feature>
<dbReference type="SUPFAM" id="SSF47370">
    <property type="entry name" value="Bromodomain"/>
    <property type="match status" value="2"/>
</dbReference>
<dbReference type="PRINTS" id="PR00503">
    <property type="entry name" value="BROMODOMAIN"/>
</dbReference>
<proteinExistence type="predicted"/>
<dbReference type="OrthoDB" id="21449at2759"/>
<dbReference type="PROSITE" id="PS50014">
    <property type="entry name" value="BROMODOMAIN_2"/>
    <property type="match status" value="2"/>
</dbReference>
<feature type="region of interest" description="Disordered" evidence="4">
    <location>
        <begin position="245"/>
        <end position="266"/>
    </location>
</feature>
<keyword evidence="1 2" id="KW-0103">Bromodomain</keyword>
<dbReference type="STRING" id="35722.A0A0B7NNB0"/>
<feature type="region of interest" description="Disordered" evidence="4">
    <location>
        <begin position="1"/>
        <end position="32"/>
    </location>
</feature>
<feature type="compositionally biased region" description="Polar residues" evidence="4">
    <location>
        <begin position="250"/>
        <end position="263"/>
    </location>
</feature>
<keyword evidence="7" id="KW-1185">Reference proteome</keyword>
<reference evidence="6 7" key="1">
    <citation type="submission" date="2014-09" db="EMBL/GenBank/DDBJ databases">
        <authorList>
            <person name="Ellenberger Sabrina"/>
        </authorList>
    </citation>
    <scope>NUCLEOTIDE SEQUENCE [LARGE SCALE GENOMIC DNA]</scope>
    <source>
        <strain evidence="6 7">CBS 412.66</strain>
    </source>
</reference>
<evidence type="ECO:0000256" key="4">
    <source>
        <dbReference type="SAM" id="MobiDB-lite"/>
    </source>
</evidence>
<dbReference type="Gene3D" id="1.20.920.10">
    <property type="entry name" value="Bromodomain-like"/>
    <property type="match status" value="2"/>
</dbReference>
<feature type="compositionally biased region" description="Low complexity" evidence="4">
    <location>
        <begin position="405"/>
        <end position="435"/>
    </location>
</feature>
<keyword evidence="3" id="KW-0175">Coiled coil</keyword>
<feature type="compositionally biased region" description="Pro residues" evidence="4">
    <location>
        <begin position="590"/>
        <end position="605"/>
    </location>
</feature>
<feature type="coiled-coil region" evidence="3">
    <location>
        <begin position="610"/>
        <end position="663"/>
    </location>
</feature>
<dbReference type="InterPro" id="IPR050935">
    <property type="entry name" value="Bromo_chromatin_reader"/>
</dbReference>
<dbReference type="PANTHER" id="PTHR22880">
    <property type="entry name" value="FALZ-RELATED BROMODOMAIN-CONTAINING PROTEINS"/>
    <property type="match status" value="1"/>
</dbReference>
<evidence type="ECO:0000313" key="6">
    <source>
        <dbReference type="EMBL" id="CEP16414.1"/>
    </source>
</evidence>
<dbReference type="GO" id="GO:0006355">
    <property type="term" value="P:regulation of DNA-templated transcription"/>
    <property type="evidence" value="ECO:0007669"/>
    <property type="project" value="TreeGrafter"/>
</dbReference>
<evidence type="ECO:0000256" key="3">
    <source>
        <dbReference type="SAM" id="Coils"/>
    </source>
</evidence>
<evidence type="ECO:0000313" key="7">
    <source>
        <dbReference type="Proteomes" id="UP000054107"/>
    </source>
</evidence>
<dbReference type="EMBL" id="LN733168">
    <property type="protein sequence ID" value="CEP16414.1"/>
    <property type="molecule type" value="Genomic_DNA"/>
</dbReference>
<dbReference type="GO" id="GO:0005634">
    <property type="term" value="C:nucleus"/>
    <property type="evidence" value="ECO:0007669"/>
    <property type="project" value="TreeGrafter"/>
</dbReference>
<gene>
    <name evidence="6" type="primary">PARPA_10680.1 scaffold 41683</name>
</gene>
<feature type="compositionally biased region" description="Basic residues" evidence="4">
    <location>
        <begin position="377"/>
        <end position="394"/>
    </location>
</feature>
<dbReference type="InterPro" id="IPR018359">
    <property type="entry name" value="Bromodomain_CS"/>
</dbReference>
<dbReference type="PANTHER" id="PTHR22880:SF225">
    <property type="entry name" value="BROMODOMAIN-CONTAINING PROTEIN BET-1-RELATED"/>
    <property type="match status" value="1"/>
</dbReference>
<dbReference type="InterPro" id="IPR001487">
    <property type="entry name" value="Bromodomain"/>
</dbReference>
<dbReference type="Proteomes" id="UP000054107">
    <property type="component" value="Unassembled WGS sequence"/>
</dbReference>
<dbReference type="AlphaFoldDB" id="A0A0B7NNB0"/>
<dbReference type="InterPro" id="IPR036427">
    <property type="entry name" value="Bromodomain-like_sf"/>
</dbReference>
<organism evidence="6 7">
    <name type="scientific">Parasitella parasitica</name>
    <dbReference type="NCBI Taxonomy" id="35722"/>
    <lineage>
        <taxon>Eukaryota</taxon>
        <taxon>Fungi</taxon>
        <taxon>Fungi incertae sedis</taxon>
        <taxon>Mucoromycota</taxon>
        <taxon>Mucoromycotina</taxon>
        <taxon>Mucoromycetes</taxon>
        <taxon>Mucorales</taxon>
        <taxon>Mucorineae</taxon>
        <taxon>Mucoraceae</taxon>
        <taxon>Parasitella</taxon>
    </lineage>
</organism>
<accession>A0A0B7NNB0</accession>
<evidence type="ECO:0000259" key="5">
    <source>
        <dbReference type="PROSITE" id="PS50014"/>
    </source>
</evidence>